<dbReference type="PROSITE" id="PS51788">
    <property type="entry name" value="CULT"/>
    <property type="match status" value="1"/>
</dbReference>
<evidence type="ECO:0000256" key="6">
    <source>
        <dbReference type="ARBA" id="ARBA00046796"/>
    </source>
</evidence>
<dbReference type="PANTHER" id="PTHR14255:SF4">
    <property type="entry name" value="PROTEIN CEREBLON"/>
    <property type="match status" value="1"/>
</dbReference>
<name>A0A371ESY2_MUCPR</name>
<comment type="subunit">
    <text evidence="6">Likely a component of a DCX (DDB1-CUL4-X-box) protein ligase complex. May interact with pic/DDB1.</text>
</comment>
<feature type="domain" description="Lon N-terminal" evidence="9">
    <location>
        <begin position="135"/>
        <end position="467"/>
    </location>
</feature>
<dbReference type="FunFam" id="2.30.130.40:FF:000009">
    <property type="entry name" value="ATP-dependent protease La domain-containing protein"/>
    <property type="match status" value="1"/>
</dbReference>
<dbReference type="Gene3D" id="1.20.58.1480">
    <property type="match status" value="1"/>
</dbReference>
<dbReference type="PROSITE" id="PS51787">
    <property type="entry name" value="LON_N"/>
    <property type="match status" value="1"/>
</dbReference>
<feature type="region of interest" description="Disordered" evidence="7">
    <location>
        <begin position="275"/>
        <end position="303"/>
    </location>
</feature>
<dbReference type="PANTHER" id="PTHR14255">
    <property type="entry name" value="CEREBLON"/>
    <property type="match status" value="1"/>
</dbReference>
<feature type="transmembrane region" description="Helical" evidence="8">
    <location>
        <begin position="89"/>
        <end position="114"/>
    </location>
</feature>
<accession>A0A371ESY2</accession>
<dbReference type="InterPro" id="IPR003111">
    <property type="entry name" value="Lon_prtase_N"/>
</dbReference>
<dbReference type="GO" id="GO:0016567">
    <property type="term" value="P:protein ubiquitination"/>
    <property type="evidence" value="ECO:0007669"/>
    <property type="project" value="UniProtKB-UniPathway"/>
</dbReference>
<dbReference type="STRING" id="157652.A0A371ESY2"/>
<evidence type="ECO:0000256" key="5">
    <source>
        <dbReference type="ARBA" id="ARBA00046075"/>
    </source>
</evidence>
<feature type="domain" description="CULT" evidence="10">
    <location>
        <begin position="466"/>
        <end position="573"/>
    </location>
</feature>
<dbReference type="UniPathway" id="UPA00143"/>
<gene>
    <name evidence="11" type="primary">crbn</name>
    <name evidence="11" type="ORF">CR513_51761</name>
</gene>
<evidence type="ECO:0000256" key="3">
    <source>
        <dbReference type="ARBA" id="ARBA00014394"/>
    </source>
</evidence>
<keyword evidence="12" id="KW-1185">Reference proteome</keyword>
<comment type="similarity">
    <text evidence="2">Belongs to the 4-toluene sulfonate uptake permease (TSUP) (TC 2.A.102) family.</text>
</comment>
<comment type="caution">
    <text evidence="11">The sequence shown here is derived from an EMBL/GenBank/DDBJ whole genome shotgun (WGS) entry which is preliminary data.</text>
</comment>
<organism evidence="11 12">
    <name type="scientific">Mucuna pruriens</name>
    <name type="common">Velvet bean</name>
    <name type="synonym">Dolichos pruriens</name>
    <dbReference type="NCBI Taxonomy" id="157652"/>
    <lineage>
        <taxon>Eukaryota</taxon>
        <taxon>Viridiplantae</taxon>
        <taxon>Streptophyta</taxon>
        <taxon>Embryophyta</taxon>
        <taxon>Tracheophyta</taxon>
        <taxon>Spermatophyta</taxon>
        <taxon>Magnoliopsida</taxon>
        <taxon>eudicotyledons</taxon>
        <taxon>Gunneridae</taxon>
        <taxon>Pentapetalae</taxon>
        <taxon>rosids</taxon>
        <taxon>fabids</taxon>
        <taxon>Fabales</taxon>
        <taxon>Fabaceae</taxon>
        <taxon>Papilionoideae</taxon>
        <taxon>50 kb inversion clade</taxon>
        <taxon>NPAAA clade</taxon>
        <taxon>indigoferoid/millettioid clade</taxon>
        <taxon>Phaseoleae</taxon>
        <taxon>Mucuna</taxon>
    </lineage>
</organism>
<dbReference type="OrthoDB" id="267517at2759"/>
<feature type="non-terminal residue" evidence="11">
    <location>
        <position position="1"/>
    </location>
</feature>
<evidence type="ECO:0000256" key="7">
    <source>
        <dbReference type="SAM" id="MobiDB-lite"/>
    </source>
</evidence>
<dbReference type="Proteomes" id="UP000257109">
    <property type="component" value="Unassembled WGS sequence"/>
</dbReference>
<dbReference type="SMART" id="SM00464">
    <property type="entry name" value="LON"/>
    <property type="match status" value="1"/>
</dbReference>
<comment type="function">
    <text evidence="5">Substrate recognition component of a DCX (DDB1-CUL4-X-box) E3 protein ligase complex that mediates the ubiquitination and subsequent proteasomal degradation of target proteins. Has an essential role in mediating growth by negatively regulating insulin signaling. It also has a role in maintaining presynaptic function in the neuromuscular junction synapses of third-instar larvae.</text>
</comment>
<dbReference type="InterPro" id="IPR015947">
    <property type="entry name" value="PUA-like_sf"/>
</dbReference>
<dbReference type="AlphaFoldDB" id="A0A371ESY2"/>
<dbReference type="FunFam" id="1.20.58.1480:FF:000007">
    <property type="entry name" value="Lon protease homolog"/>
    <property type="match status" value="1"/>
</dbReference>
<evidence type="ECO:0000256" key="1">
    <source>
        <dbReference type="ARBA" id="ARBA00005293"/>
    </source>
</evidence>
<dbReference type="Gene3D" id="2.30.130.40">
    <property type="entry name" value="LON domain-like"/>
    <property type="match status" value="1"/>
</dbReference>
<dbReference type="FunFam" id="2.170.150.20:FF:000005">
    <property type="entry name" value="Blast:Protein cereblon homolog"/>
    <property type="match status" value="1"/>
</dbReference>
<evidence type="ECO:0000256" key="8">
    <source>
        <dbReference type="SAM" id="Phobius"/>
    </source>
</evidence>
<dbReference type="Pfam" id="PF02190">
    <property type="entry name" value="LON_substr_bdg"/>
    <property type="match status" value="1"/>
</dbReference>
<sequence length="577" mass="65510">MDDEERERLLERERLQIQVIRQLDLEHLEVEEVDHSDDDDYAVVDEDFSLYLSQFNSPNFYSSAEFNFDTYIAPLHTYLGGMHFVLHSYVMLCYVMFCICAFFCNALVLLRCLLADVEDTRHRTAFLDGGAILNLPLFCLQGVVLFPGATLPLRVIKPRLVAAIERALTQDDVPYTIGVIRIHRDTANHKMKPASIGTTAEIRQYGRLGDGSLNVVSRGQQRFRLRRSWNDVEGVPYGEIQIIEEDLPLRTPRDAFGKLAPLSNMPCSRAASDMLSPKYSHAKMQKSKNEESDSEPNSEESFESELSLVERKIHLSVVESSYVQDTMDESANGSDGKFMHKSDQEVRSNLDSRIGNCSTSGKQASKEELNRCKNICAYPSHKISKAFLPHWAYQMFDSYWLAQRAADMWKQIVGVPNMDSLIKKPDVLSFHIASKIPVSESTRQELLDIDGIVYRLRREIELLESIDLIQCKNCQTTIAKRSDMLVMSSEGPLSAYVNPGGYVHEIMTLYKANGLALIGPAVAEYSWFPGYAWTIATCATCKIQMGWLFTARNKKLKPSSFWGIRSCQLAEEIRRNL</sequence>
<keyword evidence="8" id="KW-0472">Membrane</keyword>
<proteinExistence type="inferred from homology"/>
<evidence type="ECO:0000259" key="10">
    <source>
        <dbReference type="PROSITE" id="PS51788"/>
    </source>
</evidence>
<evidence type="ECO:0000256" key="4">
    <source>
        <dbReference type="ARBA" id="ARBA00030079"/>
    </source>
</evidence>
<evidence type="ECO:0000313" key="12">
    <source>
        <dbReference type="Proteomes" id="UP000257109"/>
    </source>
</evidence>
<protein>
    <recommendedName>
        <fullName evidence="3">Protein cereblon</fullName>
    </recommendedName>
    <alternativeName>
        <fullName evidence="4">Protein ohgata</fullName>
    </alternativeName>
</protein>
<evidence type="ECO:0000313" key="11">
    <source>
        <dbReference type="EMBL" id="RDX69160.1"/>
    </source>
</evidence>
<keyword evidence="8" id="KW-0812">Transmembrane</keyword>
<dbReference type="Gene3D" id="2.170.150.20">
    <property type="entry name" value="Peptide methionine sulfoxide reductase"/>
    <property type="match status" value="1"/>
</dbReference>
<evidence type="ECO:0000259" key="9">
    <source>
        <dbReference type="PROSITE" id="PS51787"/>
    </source>
</evidence>
<feature type="compositionally biased region" description="Acidic residues" evidence="7">
    <location>
        <begin position="292"/>
        <end position="303"/>
    </location>
</feature>
<dbReference type="CDD" id="cd15777">
    <property type="entry name" value="CRBN_C_like"/>
    <property type="match status" value="1"/>
</dbReference>
<evidence type="ECO:0000256" key="2">
    <source>
        <dbReference type="ARBA" id="ARBA00009142"/>
    </source>
</evidence>
<keyword evidence="8" id="KW-1133">Transmembrane helix</keyword>
<feature type="transmembrane region" description="Helical" evidence="8">
    <location>
        <begin position="126"/>
        <end position="149"/>
    </location>
</feature>
<comment type="similarity">
    <text evidence="1">Belongs to the CRBN family.</text>
</comment>
<dbReference type="SUPFAM" id="SSF88697">
    <property type="entry name" value="PUA domain-like"/>
    <property type="match status" value="1"/>
</dbReference>
<dbReference type="InterPro" id="IPR046336">
    <property type="entry name" value="Lon_prtase_N_sf"/>
</dbReference>
<reference evidence="11" key="1">
    <citation type="submission" date="2018-05" db="EMBL/GenBank/DDBJ databases">
        <title>Draft genome of Mucuna pruriens seed.</title>
        <authorList>
            <person name="Nnadi N.E."/>
            <person name="Vos R."/>
            <person name="Hasami M.H."/>
            <person name="Devisetty U.K."/>
            <person name="Aguiy J.C."/>
        </authorList>
    </citation>
    <scope>NUCLEOTIDE SEQUENCE [LARGE SCALE GENOMIC DNA]</scope>
    <source>
        <strain evidence="11">JCA_2017</strain>
    </source>
</reference>
<dbReference type="GO" id="GO:0031464">
    <property type="term" value="C:Cul4A-RING E3 ubiquitin ligase complex"/>
    <property type="evidence" value="ECO:0007669"/>
    <property type="project" value="TreeGrafter"/>
</dbReference>
<dbReference type="EMBL" id="QJKJ01012235">
    <property type="protein sequence ID" value="RDX69160.1"/>
    <property type="molecule type" value="Genomic_DNA"/>
</dbReference>
<dbReference type="InterPro" id="IPR034750">
    <property type="entry name" value="CULT"/>
</dbReference>